<dbReference type="OrthoDB" id="3683805at2759"/>
<dbReference type="Proteomes" id="UP000566819">
    <property type="component" value="Unassembled WGS sequence"/>
</dbReference>
<dbReference type="EMBL" id="JAAMPI010000217">
    <property type="protein sequence ID" value="KAF4633984.1"/>
    <property type="molecule type" value="Genomic_DNA"/>
</dbReference>
<organism evidence="2 3">
    <name type="scientific">Cudoniella acicularis</name>
    <dbReference type="NCBI Taxonomy" id="354080"/>
    <lineage>
        <taxon>Eukaryota</taxon>
        <taxon>Fungi</taxon>
        <taxon>Dikarya</taxon>
        <taxon>Ascomycota</taxon>
        <taxon>Pezizomycotina</taxon>
        <taxon>Leotiomycetes</taxon>
        <taxon>Helotiales</taxon>
        <taxon>Tricladiaceae</taxon>
        <taxon>Cudoniella</taxon>
    </lineage>
</organism>
<keyword evidence="3" id="KW-1185">Reference proteome</keyword>
<evidence type="ECO:0000256" key="1">
    <source>
        <dbReference type="SAM" id="MobiDB-lite"/>
    </source>
</evidence>
<feature type="compositionally biased region" description="Low complexity" evidence="1">
    <location>
        <begin position="146"/>
        <end position="156"/>
    </location>
</feature>
<dbReference type="AlphaFoldDB" id="A0A8H4RS72"/>
<proteinExistence type="predicted"/>
<accession>A0A8H4RS72</accession>
<feature type="compositionally biased region" description="Low complexity" evidence="1">
    <location>
        <begin position="128"/>
        <end position="138"/>
    </location>
</feature>
<comment type="caution">
    <text evidence="2">The sequence shown here is derived from an EMBL/GenBank/DDBJ whole genome shotgun (WGS) entry which is preliminary data.</text>
</comment>
<sequence length="302" mass="32887">MAREVDLRGLLTIQRLDYFTFCSSASHLLRRNARELRIYKSRPDYDLGHGLLFLLTILHRASEKAQHRLCFRRSDPFITSITSQVLFRLLGRDTSGAAEYSHLEAFGFFRKRIDALEGGDSEGGASEGGSSTSTPPSGEAGGSEGGADQEASNSESNEGEVGESDSPPMTTDPKPVTDSAVVAPLPAGLGPDEMILWNGLTDNPFPIGKTDQLILWTGKEAMLQLRVFEGALGKQNPGINCIDSFCANHETNWSPYMRAYNKANHGSYLNFADMGLVTAPGSKIPQITRWEVDTFQQAIPAG</sequence>
<evidence type="ECO:0000313" key="2">
    <source>
        <dbReference type="EMBL" id="KAF4633984.1"/>
    </source>
</evidence>
<reference evidence="2 3" key="1">
    <citation type="submission" date="2020-03" db="EMBL/GenBank/DDBJ databases">
        <title>Draft Genome Sequence of Cudoniella acicularis.</title>
        <authorList>
            <person name="Buettner E."/>
            <person name="Kellner H."/>
        </authorList>
    </citation>
    <scope>NUCLEOTIDE SEQUENCE [LARGE SCALE GENOMIC DNA]</scope>
    <source>
        <strain evidence="2 3">DSM 108380</strain>
    </source>
</reference>
<gene>
    <name evidence="2" type="ORF">G7Y89_g4130</name>
</gene>
<protein>
    <submittedName>
        <fullName evidence="2">Uncharacterized protein</fullName>
    </submittedName>
</protein>
<feature type="region of interest" description="Disordered" evidence="1">
    <location>
        <begin position="118"/>
        <end position="184"/>
    </location>
</feature>
<name>A0A8H4RS72_9HELO</name>
<evidence type="ECO:0000313" key="3">
    <source>
        <dbReference type="Proteomes" id="UP000566819"/>
    </source>
</evidence>